<dbReference type="InterPro" id="IPR025680">
    <property type="entry name" value="DddI"/>
</dbReference>
<dbReference type="RefSeq" id="WP_091455920.1">
    <property type="nucleotide sequence ID" value="NZ_FMZZ01000016.1"/>
</dbReference>
<dbReference type="OrthoDB" id="3622062at2"/>
<sequence>MTDHIVTGHGGYSADPFIVATHEAQRRALVDAMLRDPGLDGVDARNHSTAFFYVADRPMWIVDGPPVRRWLRVGFYYKFGGAVFVDETVPDGADWSWAALRPNPIEDPPPIYYDQETDTWFPPASVMPLRELHDVVLEWVDTGKRPTSVDWMPINRTAWSLDGNGQIACG</sequence>
<reference evidence="2" key="1">
    <citation type="submission" date="2016-10" db="EMBL/GenBank/DDBJ databases">
        <authorList>
            <person name="Varghese N."/>
            <person name="Submissions S."/>
        </authorList>
    </citation>
    <scope>NUCLEOTIDE SEQUENCE [LARGE SCALE GENOMIC DNA]</scope>
    <source>
        <strain evidence="2">IBRC-M 10403</strain>
    </source>
</reference>
<name>A0A1G6X322_9PSEU</name>
<dbReference type="Proteomes" id="UP000199501">
    <property type="component" value="Unassembled WGS sequence"/>
</dbReference>
<proteinExistence type="predicted"/>
<evidence type="ECO:0000313" key="1">
    <source>
        <dbReference type="EMBL" id="SDD72444.1"/>
    </source>
</evidence>
<dbReference type="AlphaFoldDB" id="A0A1G6X322"/>
<dbReference type="EMBL" id="FMZZ01000016">
    <property type="protein sequence ID" value="SDD72444.1"/>
    <property type="molecule type" value="Genomic_DNA"/>
</dbReference>
<evidence type="ECO:0000313" key="2">
    <source>
        <dbReference type="Proteomes" id="UP000199501"/>
    </source>
</evidence>
<keyword evidence="2" id="KW-1185">Reference proteome</keyword>
<organism evidence="1 2">
    <name type="scientific">Actinokineospora iranica</name>
    <dbReference type="NCBI Taxonomy" id="1271860"/>
    <lineage>
        <taxon>Bacteria</taxon>
        <taxon>Bacillati</taxon>
        <taxon>Actinomycetota</taxon>
        <taxon>Actinomycetes</taxon>
        <taxon>Pseudonocardiales</taxon>
        <taxon>Pseudonocardiaceae</taxon>
        <taxon>Actinokineospora</taxon>
    </lineage>
</organism>
<gene>
    <name evidence="1" type="ORF">SAMN05216174_11680</name>
</gene>
<dbReference type="Pfam" id="PF14430">
    <property type="entry name" value="Imm1"/>
    <property type="match status" value="1"/>
</dbReference>
<protein>
    <submittedName>
        <fullName evidence="1">Immunity protein Imm1</fullName>
    </submittedName>
</protein>
<dbReference type="STRING" id="1271860.SAMN05216174_11680"/>
<accession>A0A1G6X322</accession>